<feature type="signal peptide" evidence="12">
    <location>
        <begin position="1"/>
        <end position="32"/>
    </location>
</feature>
<gene>
    <name evidence="15" type="ORF">DN745_18655</name>
</gene>
<keyword evidence="2" id="KW-0813">Transport</keyword>
<sequence>MTISTNTPSNARGFARKAGLCALLCVPSFALLSVLCPAIGDAQVIIVDPDAEFEDEEPEEEQDSGEDDDEVVEIDGVDADDEPFTLKEVQVEAPAEGEAPRDALEVRAGRETIDKSDLENHEVRRLSEALRWLASASSVDTDTGAAAMIIDGLPAAQLQVVQDGMPVTRPVGGPDGPSIDLDSIQVSTTTVDSITVQRGLGAPGSGPASGVVVEITPAQQPLGWAAAAKASATLLPAQHFYPDENAADAPFPSQNSLAAEVGYGAKKATIRVNGAFQQRVGVDVDANGAVDSADQTQLQFGAHSVWRPTGSKRNSLALSLNYERINTEGVWGPFSVMRDLVDTDRGAGRLKGKWQLAPGTTLSHVTQADIYQHRFSKRVLSSGYERLKADTGQLRLTQDVLVERLFGRHLLGVEAYGAFERVNRDGETGELPAADRFDGGIGLSDGWMASSDLEVSGRLWAGLHSEFDPSLMADLAAQWRVASPLVLRASASRTRRLPTAEELYLFFDHSEVGYQIMGNPDLKPEDLWSGRAGLVFDFSKVSDQNIQLSLGGFYHKLSDLITNVLDEDAPGRVAQYRYANIDRAQTAGLNAGVESRDLVWGIGARANYSWLPLAEDMETGERLSLRTRHQVMVEVNRDWLDTKIETSAYLRTRSALTTPPLKPAAPTVTMLGARISFKPLAQLRIGLNADNLLNQTNATWGPKSGFSVLAHIAYQFSPPDDAAE</sequence>
<keyword evidence="7 10" id="KW-0472">Membrane</keyword>
<evidence type="ECO:0000256" key="10">
    <source>
        <dbReference type="RuleBase" id="RU003357"/>
    </source>
</evidence>
<keyword evidence="5 12" id="KW-0732">Signal</keyword>
<dbReference type="Gene3D" id="2.40.170.20">
    <property type="entry name" value="TonB-dependent receptor, beta-barrel domain"/>
    <property type="match status" value="1"/>
</dbReference>
<evidence type="ECO:0000259" key="13">
    <source>
        <dbReference type="Pfam" id="PF00593"/>
    </source>
</evidence>
<evidence type="ECO:0000256" key="4">
    <source>
        <dbReference type="ARBA" id="ARBA00022692"/>
    </source>
</evidence>
<dbReference type="KEGG" id="bsed:DN745_18655"/>
<dbReference type="GO" id="GO:0044718">
    <property type="term" value="P:siderophore transmembrane transport"/>
    <property type="evidence" value="ECO:0007669"/>
    <property type="project" value="TreeGrafter"/>
</dbReference>
<dbReference type="InterPro" id="IPR012910">
    <property type="entry name" value="Plug_dom"/>
</dbReference>
<evidence type="ECO:0000256" key="5">
    <source>
        <dbReference type="ARBA" id="ARBA00022729"/>
    </source>
</evidence>
<evidence type="ECO:0000256" key="7">
    <source>
        <dbReference type="ARBA" id="ARBA00023136"/>
    </source>
</evidence>
<dbReference type="InterPro" id="IPR037066">
    <property type="entry name" value="Plug_dom_sf"/>
</dbReference>
<dbReference type="GO" id="GO:0015344">
    <property type="term" value="F:siderophore uptake transmembrane transporter activity"/>
    <property type="evidence" value="ECO:0007669"/>
    <property type="project" value="TreeGrafter"/>
</dbReference>
<evidence type="ECO:0000256" key="3">
    <source>
        <dbReference type="ARBA" id="ARBA00022452"/>
    </source>
</evidence>
<dbReference type="OrthoDB" id="9800913at2"/>
<dbReference type="Gene3D" id="2.170.130.10">
    <property type="entry name" value="TonB-dependent receptor, plug domain"/>
    <property type="match status" value="1"/>
</dbReference>
<keyword evidence="4" id="KW-0812">Transmembrane</keyword>
<dbReference type="EMBL" id="CP030032">
    <property type="protein sequence ID" value="AWV91237.1"/>
    <property type="molecule type" value="Genomic_DNA"/>
</dbReference>
<dbReference type="RefSeq" id="WP_111337339.1">
    <property type="nucleotide sequence ID" value="NZ_CP030032.1"/>
</dbReference>
<dbReference type="Proteomes" id="UP000249799">
    <property type="component" value="Chromosome"/>
</dbReference>
<evidence type="ECO:0000256" key="8">
    <source>
        <dbReference type="ARBA" id="ARBA00023170"/>
    </source>
</evidence>
<evidence type="ECO:0000313" key="16">
    <source>
        <dbReference type="Proteomes" id="UP000249799"/>
    </source>
</evidence>
<comment type="subcellular location">
    <subcellularLocation>
        <location evidence="1">Cell outer membrane</location>
        <topology evidence="1">Multi-pass membrane protein</topology>
    </subcellularLocation>
</comment>
<proteinExistence type="inferred from homology"/>
<dbReference type="Pfam" id="PF00593">
    <property type="entry name" value="TonB_dep_Rec_b-barrel"/>
    <property type="match status" value="1"/>
</dbReference>
<feature type="domain" description="TonB-dependent receptor-like beta-barrel" evidence="13">
    <location>
        <begin position="432"/>
        <end position="692"/>
    </location>
</feature>
<protein>
    <recommendedName>
        <fullName evidence="17">TonB-dependent receptor-like beta-barrel domain-containing protein</fullName>
    </recommendedName>
</protein>
<feature type="domain" description="TonB-dependent receptor plug" evidence="14">
    <location>
        <begin position="106"/>
        <end position="209"/>
    </location>
</feature>
<evidence type="ECO:0000256" key="9">
    <source>
        <dbReference type="ARBA" id="ARBA00023237"/>
    </source>
</evidence>
<accession>A0A2Z4FQD1</accession>
<dbReference type="PANTHER" id="PTHR30069:SF29">
    <property type="entry name" value="HEMOGLOBIN AND HEMOGLOBIN-HAPTOGLOBIN-BINDING PROTEIN 1-RELATED"/>
    <property type="match status" value="1"/>
</dbReference>
<evidence type="ECO:0008006" key="17">
    <source>
        <dbReference type="Google" id="ProtNLM"/>
    </source>
</evidence>
<keyword evidence="8" id="KW-0675">Receptor</keyword>
<evidence type="ECO:0000256" key="11">
    <source>
        <dbReference type="SAM" id="MobiDB-lite"/>
    </source>
</evidence>
<reference evidence="15 16" key="1">
    <citation type="submission" date="2018-06" db="EMBL/GenBank/DDBJ databases">
        <title>Lujinxingia sediminis gen. nov. sp. nov., a new facultative anaerobic member of the class Deltaproteobacteria, and proposal of Lujinxingaceae fam. nov.</title>
        <authorList>
            <person name="Guo L.-Y."/>
            <person name="Li C.-M."/>
            <person name="Wang S."/>
            <person name="Du Z.-J."/>
        </authorList>
    </citation>
    <scope>NUCLEOTIDE SEQUENCE [LARGE SCALE GENOMIC DNA]</scope>
    <source>
        <strain evidence="15 16">FA350</strain>
    </source>
</reference>
<evidence type="ECO:0000256" key="2">
    <source>
        <dbReference type="ARBA" id="ARBA00022448"/>
    </source>
</evidence>
<dbReference type="InterPro" id="IPR036942">
    <property type="entry name" value="Beta-barrel_TonB_sf"/>
</dbReference>
<evidence type="ECO:0000313" key="15">
    <source>
        <dbReference type="EMBL" id="AWV91237.1"/>
    </source>
</evidence>
<dbReference type="InterPro" id="IPR039426">
    <property type="entry name" value="TonB-dep_rcpt-like"/>
</dbReference>
<dbReference type="AlphaFoldDB" id="A0A2Z4FQD1"/>
<evidence type="ECO:0000256" key="1">
    <source>
        <dbReference type="ARBA" id="ARBA00004571"/>
    </source>
</evidence>
<evidence type="ECO:0000256" key="6">
    <source>
        <dbReference type="ARBA" id="ARBA00023077"/>
    </source>
</evidence>
<feature type="chain" id="PRO_5016402809" description="TonB-dependent receptor-like beta-barrel domain-containing protein" evidence="12">
    <location>
        <begin position="33"/>
        <end position="724"/>
    </location>
</feature>
<name>A0A2Z4FQD1_9DELT</name>
<dbReference type="Pfam" id="PF07715">
    <property type="entry name" value="Plug"/>
    <property type="match status" value="1"/>
</dbReference>
<keyword evidence="3" id="KW-1134">Transmembrane beta strand</keyword>
<comment type="similarity">
    <text evidence="10">Belongs to the TonB-dependent receptor family.</text>
</comment>
<evidence type="ECO:0000259" key="14">
    <source>
        <dbReference type="Pfam" id="PF07715"/>
    </source>
</evidence>
<evidence type="ECO:0000256" key="12">
    <source>
        <dbReference type="SAM" id="SignalP"/>
    </source>
</evidence>
<feature type="region of interest" description="Disordered" evidence="11">
    <location>
        <begin position="52"/>
        <end position="71"/>
    </location>
</feature>
<dbReference type="SUPFAM" id="SSF56935">
    <property type="entry name" value="Porins"/>
    <property type="match status" value="1"/>
</dbReference>
<keyword evidence="16" id="KW-1185">Reference proteome</keyword>
<dbReference type="PANTHER" id="PTHR30069">
    <property type="entry name" value="TONB-DEPENDENT OUTER MEMBRANE RECEPTOR"/>
    <property type="match status" value="1"/>
</dbReference>
<dbReference type="GO" id="GO:0009279">
    <property type="term" value="C:cell outer membrane"/>
    <property type="evidence" value="ECO:0007669"/>
    <property type="project" value="UniProtKB-SubCell"/>
</dbReference>
<keyword evidence="6 10" id="KW-0798">TonB box</keyword>
<dbReference type="InterPro" id="IPR000531">
    <property type="entry name" value="Beta-barrel_TonB"/>
</dbReference>
<organism evidence="15 16">
    <name type="scientific">Bradymonas sediminis</name>
    <dbReference type="NCBI Taxonomy" id="1548548"/>
    <lineage>
        <taxon>Bacteria</taxon>
        <taxon>Deltaproteobacteria</taxon>
        <taxon>Bradymonadales</taxon>
        <taxon>Bradymonadaceae</taxon>
        <taxon>Bradymonas</taxon>
    </lineage>
</organism>
<keyword evidence="9" id="KW-0998">Cell outer membrane</keyword>